<dbReference type="InterPro" id="IPR025470">
    <property type="entry name" value="DUF4321"/>
</dbReference>
<gene>
    <name evidence="2" type="ORF">HNR45_001279</name>
</gene>
<keyword evidence="1" id="KW-0472">Membrane</keyword>
<feature type="transmembrane region" description="Helical" evidence="1">
    <location>
        <begin position="65"/>
        <end position="86"/>
    </location>
</feature>
<dbReference type="Proteomes" id="UP000591941">
    <property type="component" value="Unassembled WGS sequence"/>
</dbReference>
<dbReference type="Pfam" id="PF14209">
    <property type="entry name" value="DUF4321"/>
    <property type="match status" value="1"/>
</dbReference>
<protein>
    <submittedName>
        <fullName evidence="2">Putative membrane protein YeaQ/YmgE (Transglycosylase-associated protein family)</fullName>
    </submittedName>
</protein>
<dbReference type="GeneID" id="93486534"/>
<proteinExistence type="predicted"/>
<dbReference type="RefSeq" id="WP_024048764.1">
    <property type="nucleotide sequence ID" value="NZ_CABWNB010000002.1"/>
</dbReference>
<keyword evidence="3" id="KW-1185">Reference proteome</keyword>
<dbReference type="AlphaFoldDB" id="A0A841R595"/>
<evidence type="ECO:0000313" key="3">
    <source>
        <dbReference type="Proteomes" id="UP000591941"/>
    </source>
</evidence>
<accession>A0A841R595</accession>
<keyword evidence="1" id="KW-1133">Transmembrane helix</keyword>
<evidence type="ECO:0000313" key="2">
    <source>
        <dbReference type="EMBL" id="MBB6478209.1"/>
    </source>
</evidence>
<dbReference type="EMBL" id="JACHHI010000006">
    <property type="protein sequence ID" value="MBB6478209.1"/>
    <property type="molecule type" value="Genomic_DNA"/>
</dbReference>
<organism evidence="2 3">
    <name type="scientific">Negativicoccus succinicivorans</name>
    <dbReference type="NCBI Taxonomy" id="620903"/>
    <lineage>
        <taxon>Bacteria</taxon>
        <taxon>Bacillati</taxon>
        <taxon>Bacillota</taxon>
        <taxon>Negativicutes</taxon>
        <taxon>Veillonellales</taxon>
        <taxon>Veillonellaceae</taxon>
        <taxon>Negativicoccus</taxon>
    </lineage>
</organism>
<sequence>MRWSGTRGILMLLLFLFVGALLGGILADLLGSVSFSGIMPYLVRQYTLLDLQNIHLNLLILEIDFGIRFAPNLLSVIGMIIAVWVFRRI</sequence>
<comment type="caution">
    <text evidence="2">The sequence shown here is derived from an EMBL/GenBank/DDBJ whole genome shotgun (WGS) entry which is preliminary data.</text>
</comment>
<evidence type="ECO:0000256" key="1">
    <source>
        <dbReference type="SAM" id="Phobius"/>
    </source>
</evidence>
<reference evidence="2 3" key="1">
    <citation type="submission" date="2020-08" db="EMBL/GenBank/DDBJ databases">
        <title>Genomic Encyclopedia of Type Strains, Phase IV (KMG-IV): sequencing the most valuable type-strain genomes for metagenomic binning, comparative biology and taxonomic classification.</title>
        <authorList>
            <person name="Goeker M."/>
        </authorList>
    </citation>
    <scope>NUCLEOTIDE SEQUENCE [LARGE SCALE GENOMIC DNA]</scope>
    <source>
        <strain evidence="2 3">DSM 21255</strain>
    </source>
</reference>
<keyword evidence="1" id="KW-0812">Transmembrane</keyword>
<name>A0A841R595_9FIRM</name>